<evidence type="ECO:0000313" key="5">
    <source>
        <dbReference type="Proteomes" id="UP001212421"/>
    </source>
</evidence>
<dbReference type="InterPro" id="IPR035919">
    <property type="entry name" value="EAL_sf"/>
</dbReference>
<feature type="transmembrane region" description="Helical" evidence="1">
    <location>
        <begin position="102"/>
        <end position="122"/>
    </location>
</feature>
<dbReference type="Gene3D" id="3.20.20.450">
    <property type="entry name" value="EAL domain"/>
    <property type="match status" value="1"/>
</dbReference>
<dbReference type="Pfam" id="PF00563">
    <property type="entry name" value="EAL"/>
    <property type="match status" value="1"/>
</dbReference>
<accession>A0ABY7NL65</accession>
<dbReference type="InterPro" id="IPR043128">
    <property type="entry name" value="Rev_trsase/Diguanyl_cyclase"/>
</dbReference>
<keyword evidence="1" id="KW-0812">Transmembrane</keyword>
<dbReference type="InterPro" id="IPR000160">
    <property type="entry name" value="GGDEF_dom"/>
</dbReference>
<dbReference type="PANTHER" id="PTHR44757:SF2">
    <property type="entry name" value="BIOFILM ARCHITECTURE MAINTENANCE PROTEIN MBAA"/>
    <property type="match status" value="1"/>
</dbReference>
<dbReference type="InterPro" id="IPR029787">
    <property type="entry name" value="Nucleotide_cyclase"/>
</dbReference>
<sequence length="756" mass="79312">MTEGTRWLFGLAAVGSVLFNMPGIVLTARGGLLVLGIVTGAFLIASWYLCFTRGRVPIPLEFGDAVAFVLFAQALPNPVGMLAVVFASIWVRGLYGSTLRSVLRSCLASLSLVLSVSLWPLFHEVPLWIGVADTFNAIPLLFLTMLIARQLSIVLLSREQGMLRDRELAVTGSLLLGASDAEAIGVIGWAGAQSICAATPGLRVLRAVLDGPVLRVDAVSGEFSSIPDAVPSTVMTLCPSASDARVGDAAPLDAAVGERLAWACLASDVRTNAWILVGAPKVVPPEALVAVRALSIQVALALRNSSVQEELLVQASSDPLTRLDNRAAFTARLTAILAGARPTDGLHVLFLDLDDFKDVNDILCHRAGNDLLVTVADRMRTHTRPGDVCARLGGDEFAIVLAGTNEADALEIARRLGAAIAEPVRLGAQTAQVGVSIGLATAAAGIDVEDLVHQADVAMYAAKANGKNRVQVFEPGLLRVDNPRVTFEWQLAAAAAANELVVHYQPILDLPGLQCTAVEALVRWQHPERGLLYPGDFIDVAERTGAIIGIGAFVMRRACLDAAAWRKANPGAPLAVHVNVSAHELDREGFVDSIIGCLADTGTLAKDLVVELTETVVLDSPAAIGRLRAIGALGVGIALDDFGTGYASLTSLRALPVDVVKIDMSFVAGAVSIPSDRSVIEAIVRLCAQLGIATVAEGVERLDQERLLGDLGAGGVQGYRYSRPLSAADLTGWLADNRAGANGSGADVGGLLRTSV</sequence>
<name>A0ABY7NL65_9MICO</name>
<gene>
    <name evidence="4" type="ORF">KIV56_08665</name>
</gene>
<evidence type="ECO:0000259" key="2">
    <source>
        <dbReference type="PROSITE" id="PS50883"/>
    </source>
</evidence>
<keyword evidence="5" id="KW-1185">Reference proteome</keyword>
<proteinExistence type="predicted"/>
<dbReference type="CDD" id="cd01948">
    <property type="entry name" value="EAL"/>
    <property type="match status" value="1"/>
</dbReference>
<dbReference type="SUPFAM" id="SSF55073">
    <property type="entry name" value="Nucleotide cyclase"/>
    <property type="match status" value="1"/>
</dbReference>
<feature type="transmembrane region" description="Helical" evidence="1">
    <location>
        <begin position="6"/>
        <end position="25"/>
    </location>
</feature>
<evidence type="ECO:0000256" key="1">
    <source>
        <dbReference type="SAM" id="Phobius"/>
    </source>
</evidence>
<reference evidence="4 5" key="1">
    <citation type="submission" date="2021-05" db="EMBL/GenBank/DDBJ databases">
        <authorList>
            <person name="Kumar R."/>
            <person name="Kumar A."/>
            <person name="Mukhia S."/>
        </authorList>
    </citation>
    <scope>NUCLEOTIDE SEQUENCE [LARGE SCALE GENOMIC DNA]</scope>
    <source>
        <strain evidence="4 5">ERMR7:08</strain>
    </source>
</reference>
<dbReference type="PANTHER" id="PTHR44757">
    <property type="entry name" value="DIGUANYLATE CYCLASE DGCP"/>
    <property type="match status" value="1"/>
</dbReference>
<evidence type="ECO:0000259" key="3">
    <source>
        <dbReference type="PROSITE" id="PS50887"/>
    </source>
</evidence>
<dbReference type="SMART" id="SM00052">
    <property type="entry name" value="EAL"/>
    <property type="match status" value="1"/>
</dbReference>
<feature type="domain" description="EAL" evidence="2">
    <location>
        <begin position="484"/>
        <end position="738"/>
    </location>
</feature>
<dbReference type="CDD" id="cd01949">
    <property type="entry name" value="GGDEF"/>
    <property type="match status" value="1"/>
</dbReference>
<dbReference type="Proteomes" id="UP001212421">
    <property type="component" value="Chromosome"/>
</dbReference>
<dbReference type="SMART" id="SM00267">
    <property type="entry name" value="GGDEF"/>
    <property type="match status" value="1"/>
</dbReference>
<feature type="domain" description="GGDEF" evidence="3">
    <location>
        <begin position="344"/>
        <end position="475"/>
    </location>
</feature>
<dbReference type="RefSeq" id="WP_281535963.1">
    <property type="nucleotide sequence ID" value="NZ_CP075584.1"/>
</dbReference>
<protein>
    <submittedName>
        <fullName evidence="4">EAL domain-containing protein</fullName>
    </submittedName>
</protein>
<dbReference type="Pfam" id="PF00990">
    <property type="entry name" value="GGDEF"/>
    <property type="match status" value="1"/>
</dbReference>
<evidence type="ECO:0000313" key="4">
    <source>
        <dbReference type="EMBL" id="WBM81238.1"/>
    </source>
</evidence>
<keyword evidence="1" id="KW-0472">Membrane</keyword>
<dbReference type="NCBIfam" id="TIGR00254">
    <property type="entry name" value="GGDEF"/>
    <property type="match status" value="1"/>
</dbReference>
<feature type="transmembrane region" description="Helical" evidence="1">
    <location>
        <begin position="69"/>
        <end position="90"/>
    </location>
</feature>
<dbReference type="SUPFAM" id="SSF141868">
    <property type="entry name" value="EAL domain-like"/>
    <property type="match status" value="1"/>
</dbReference>
<feature type="transmembrane region" description="Helical" evidence="1">
    <location>
        <begin position="32"/>
        <end position="49"/>
    </location>
</feature>
<keyword evidence="1" id="KW-1133">Transmembrane helix</keyword>
<dbReference type="PROSITE" id="PS50887">
    <property type="entry name" value="GGDEF"/>
    <property type="match status" value="1"/>
</dbReference>
<organism evidence="4 5">
    <name type="scientific">Cryobacterium breve</name>
    <dbReference type="NCBI Taxonomy" id="1259258"/>
    <lineage>
        <taxon>Bacteria</taxon>
        <taxon>Bacillati</taxon>
        <taxon>Actinomycetota</taxon>
        <taxon>Actinomycetes</taxon>
        <taxon>Micrococcales</taxon>
        <taxon>Microbacteriaceae</taxon>
        <taxon>Cryobacterium</taxon>
    </lineage>
</organism>
<dbReference type="Gene3D" id="3.30.70.270">
    <property type="match status" value="1"/>
</dbReference>
<feature type="transmembrane region" description="Helical" evidence="1">
    <location>
        <begin position="134"/>
        <end position="156"/>
    </location>
</feature>
<dbReference type="InterPro" id="IPR001633">
    <property type="entry name" value="EAL_dom"/>
</dbReference>
<dbReference type="EMBL" id="CP075584">
    <property type="protein sequence ID" value="WBM81238.1"/>
    <property type="molecule type" value="Genomic_DNA"/>
</dbReference>
<dbReference type="PROSITE" id="PS50883">
    <property type="entry name" value="EAL"/>
    <property type="match status" value="1"/>
</dbReference>
<dbReference type="InterPro" id="IPR052155">
    <property type="entry name" value="Biofilm_reg_signaling"/>
</dbReference>